<comment type="caution">
    <text evidence="2">The sequence shown here is derived from an EMBL/GenBank/DDBJ whole genome shotgun (WGS) entry which is preliminary data.</text>
</comment>
<evidence type="ECO:0000313" key="2">
    <source>
        <dbReference type="EMBL" id="KAG9391721.1"/>
    </source>
</evidence>
<feature type="region of interest" description="Disordered" evidence="1">
    <location>
        <begin position="955"/>
        <end position="1007"/>
    </location>
</feature>
<organism evidence="2 3">
    <name type="scientific">Carpediemonas membranifera</name>
    <dbReference type="NCBI Taxonomy" id="201153"/>
    <lineage>
        <taxon>Eukaryota</taxon>
        <taxon>Metamonada</taxon>
        <taxon>Carpediemonas-like organisms</taxon>
        <taxon>Carpediemonas</taxon>
    </lineage>
</organism>
<dbReference type="InterPro" id="IPR001611">
    <property type="entry name" value="Leu-rich_rpt"/>
</dbReference>
<dbReference type="AlphaFoldDB" id="A0A8J6E0E3"/>
<reference evidence="2" key="1">
    <citation type="submission" date="2021-05" db="EMBL/GenBank/DDBJ databases">
        <title>A free-living protist that lacks canonical eukaryotic 1 DNA replication and segregation systems.</title>
        <authorList>
            <person name="Salas-Leiva D.E."/>
            <person name="Tromer E.C."/>
            <person name="Curtis B.A."/>
            <person name="Jerlstrom-Hultqvist J."/>
            <person name="Kolisko M."/>
            <person name="Yi Z."/>
            <person name="Salas-Leiva J.S."/>
            <person name="Gallot-Lavallee L."/>
            <person name="Kops G.J.P.L."/>
            <person name="Archibald J.M."/>
            <person name="Simpson A.G.B."/>
            <person name="Roger A.J."/>
        </authorList>
    </citation>
    <scope>NUCLEOTIDE SEQUENCE</scope>
    <source>
        <strain evidence="2">BICM</strain>
    </source>
</reference>
<dbReference type="OrthoDB" id="660555at2759"/>
<dbReference type="Pfam" id="PF13855">
    <property type="entry name" value="LRR_8"/>
    <property type="match status" value="1"/>
</dbReference>
<name>A0A8J6E0E3_9EUKA</name>
<feature type="region of interest" description="Disordered" evidence="1">
    <location>
        <begin position="918"/>
        <end position="937"/>
    </location>
</feature>
<dbReference type="Gene3D" id="3.80.10.10">
    <property type="entry name" value="Ribonuclease Inhibitor"/>
    <property type="match status" value="1"/>
</dbReference>
<gene>
    <name evidence="2" type="ORF">J8273_6497</name>
</gene>
<feature type="region of interest" description="Disordered" evidence="1">
    <location>
        <begin position="860"/>
        <end position="884"/>
    </location>
</feature>
<protein>
    <submittedName>
        <fullName evidence="2">Leucine Rich repeats (2 copies)</fullName>
    </submittedName>
</protein>
<dbReference type="EMBL" id="JAHDYR010000053">
    <property type="protein sequence ID" value="KAG9391721.1"/>
    <property type="molecule type" value="Genomic_DNA"/>
</dbReference>
<evidence type="ECO:0000256" key="1">
    <source>
        <dbReference type="SAM" id="MobiDB-lite"/>
    </source>
</evidence>
<dbReference type="SUPFAM" id="SSF52047">
    <property type="entry name" value="RNI-like"/>
    <property type="match status" value="1"/>
</dbReference>
<dbReference type="InterPro" id="IPR011992">
    <property type="entry name" value="EF-hand-dom_pair"/>
</dbReference>
<dbReference type="SUPFAM" id="SSF47473">
    <property type="entry name" value="EF-hand"/>
    <property type="match status" value="1"/>
</dbReference>
<evidence type="ECO:0000313" key="3">
    <source>
        <dbReference type="Proteomes" id="UP000717585"/>
    </source>
</evidence>
<keyword evidence="3" id="KW-1185">Reference proteome</keyword>
<dbReference type="Proteomes" id="UP000717585">
    <property type="component" value="Unassembled WGS sequence"/>
</dbReference>
<accession>A0A8J6E0E3</accession>
<dbReference type="InterPro" id="IPR032675">
    <property type="entry name" value="LRR_dom_sf"/>
</dbReference>
<feature type="region of interest" description="Disordered" evidence="1">
    <location>
        <begin position="202"/>
        <end position="231"/>
    </location>
</feature>
<dbReference type="PROSITE" id="PS51450">
    <property type="entry name" value="LRR"/>
    <property type="match status" value="1"/>
</dbReference>
<sequence length="1007" mass="110171">MLQFTSLLEERRDDIECINLSTCNITDSLMSRMLPYLQRIKNLRQLDLSNNALTRLPKGIEKLRHLEALYIKGNHLLDPSETIDILGGIVSLHHVTIDLTGNENAVTGDLETEIIMKAKSLESYNGISLVDAAVSIPKIQDKPPLKFAALFKSEDEFFVSSVSSEEPTPKHSPRASAGLEFEDIGGKVQDYVKDAFKDSSFDFGGSDDESAPSLIKPVSPTKLEPEPEPEPEVELERTSVPFLPSNADLDTVVAAVSELPGCDPLLGLLSRPLLTAPFQAKGVEPGIDSPLDQEDMARIAHLFELIKQLRSAGAVQAGESAGLAYDRTVVHTFNTALRLKFDAHTQNVLRNLSSIDETTTPEDHRAMSIFARLDLASLCVDELIEACRPMDELFIIAHDLSELVQGCMAAVPAALRGVQDRCDDMLAGKDEVIAAKDAEIEALHGKIAAMQSEADRFGSRLKSIELDHSKATAESDAVVAELSEANRQLKHEVRRLRSSLTSRPKTETGYAAIEPKRGRSKLVTPVKSAPSTTGYADHSQFKRMTPAQVKEFFDTFLAAYKKAEAKEKLSPSEYLTTFIGHRYGIKKLSNRTIENLVSSLAALRERDSTARLFDSIISNKIDLGYADVHRQLEESVIDLLATLLRRKNPGWSAAKFSEQLSEIIATDVSEGMWTMIIKHLYGNDVALVTQKVRRWSLRLLVEAGKMKQSTADQLLDSFAASPETLTVRSVVMKGSEPDHVQVTLGSGRSKAQVARERFARMVGRLPTRELIECLQLHQISRHEQLLAPLADKFSAVVVQGHDHVSDDTFARLILELSPDMTDLEVTALIDTLDPNKVGRLTFTDYCNTALPLWIGAKKPRSRRNDPVMRSTPALGQTGTTAPATVAAPETVPQSTVVESVVPVTTMTHPTPAKEAYASTALPPLAHSTAGGDGETEDEMESAVVQLGLTESDLAEPAPYSHEPAKESTPAQPDLAGSVVPVIGGVPMAEPGMKQDRPDRPRRKGARK</sequence>
<proteinExistence type="predicted"/>